<accession>A0ABD2PB11</accession>
<name>A0ABD2PB11_9CUCU</name>
<dbReference type="Proteomes" id="UP001516400">
    <property type="component" value="Unassembled WGS sequence"/>
</dbReference>
<sequence length="65" mass="7524">MPIIMLNIQEVPFEFHQLTIWKGSLKSNSGIIIRLHKHAVFHYKKPDAGVIHEDAYRVLPAPIYT</sequence>
<feature type="non-terminal residue" evidence="1">
    <location>
        <position position="65"/>
    </location>
</feature>
<evidence type="ECO:0000313" key="2">
    <source>
        <dbReference type="Proteomes" id="UP001516400"/>
    </source>
</evidence>
<dbReference type="EMBL" id="JABFTP020000185">
    <property type="protein sequence ID" value="KAL3288119.1"/>
    <property type="molecule type" value="Genomic_DNA"/>
</dbReference>
<reference evidence="1 2" key="1">
    <citation type="journal article" date="2021" name="BMC Biol.">
        <title>Horizontally acquired antibacterial genes associated with adaptive radiation of ladybird beetles.</title>
        <authorList>
            <person name="Li H.S."/>
            <person name="Tang X.F."/>
            <person name="Huang Y.H."/>
            <person name="Xu Z.Y."/>
            <person name="Chen M.L."/>
            <person name="Du X.Y."/>
            <person name="Qiu B.Y."/>
            <person name="Chen P.T."/>
            <person name="Zhang W."/>
            <person name="Slipinski A."/>
            <person name="Escalona H.E."/>
            <person name="Waterhouse R.M."/>
            <person name="Zwick A."/>
            <person name="Pang H."/>
        </authorList>
    </citation>
    <scope>NUCLEOTIDE SEQUENCE [LARGE SCALE GENOMIC DNA]</scope>
    <source>
        <strain evidence="1">SYSU2018</strain>
    </source>
</reference>
<keyword evidence="2" id="KW-1185">Reference proteome</keyword>
<proteinExistence type="predicted"/>
<evidence type="ECO:0000313" key="1">
    <source>
        <dbReference type="EMBL" id="KAL3288119.1"/>
    </source>
</evidence>
<comment type="caution">
    <text evidence="1">The sequence shown here is derived from an EMBL/GenBank/DDBJ whole genome shotgun (WGS) entry which is preliminary data.</text>
</comment>
<dbReference type="AlphaFoldDB" id="A0ABD2PB11"/>
<gene>
    <name evidence="1" type="ORF">HHI36_002568</name>
</gene>
<protein>
    <submittedName>
        <fullName evidence="1">Uncharacterized protein</fullName>
    </submittedName>
</protein>
<organism evidence="1 2">
    <name type="scientific">Cryptolaemus montrouzieri</name>
    <dbReference type="NCBI Taxonomy" id="559131"/>
    <lineage>
        <taxon>Eukaryota</taxon>
        <taxon>Metazoa</taxon>
        <taxon>Ecdysozoa</taxon>
        <taxon>Arthropoda</taxon>
        <taxon>Hexapoda</taxon>
        <taxon>Insecta</taxon>
        <taxon>Pterygota</taxon>
        <taxon>Neoptera</taxon>
        <taxon>Endopterygota</taxon>
        <taxon>Coleoptera</taxon>
        <taxon>Polyphaga</taxon>
        <taxon>Cucujiformia</taxon>
        <taxon>Coccinelloidea</taxon>
        <taxon>Coccinellidae</taxon>
        <taxon>Scymninae</taxon>
        <taxon>Scymnini</taxon>
        <taxon>Cryptolaemus</taxon>
    </lineage>
</organism>